<proteinExistence type="predicted"/>
<dbReference type="AlphaFoldDB" id="A0A369TDD8"/>
<dbReference type="PANTHER" id="PTHR47739:SF1">
    <property type="entry name" value="TRNA1(VAL) (ADENINE(37)-N6)-METHYLTRANSFERASE"/>
    <property type="match status" value="1"/>
</dbReference>
<dbReference type="CDD" id="cd02440">
    <property type="entry name" value="AdoMet_MTases"/>
    <property type="match status" value="1"/>
</dbReference>
<evidence type="ECO:0000313" key="4">
    <source>
        <dbReference type="EMBL" id="RDD60936.1"/>
    </source>
</evidence>
<dbReference type="Gene3D" id="3.40.50.150">
    <property type="entry name" value="Vaccinia Virus protein VP39"/>
    <property type="match status" value="1"/>
</dbReference>
<gene>
    <name evidence="4" type="ORF">DRB17_15685</name>
</gene>
<protein>
    <submittedName>
        <fullName evidence="4">Methyltransferase domain-containing protein</fullName>
    </submittedName>
</protein>
<dbReference type="InterPro" id="IPR007848">
    <property type="entry name" value="Small_mtfrase_dom"/>
</dbReference>
<dbReference type="GO" id="GO:0008168">
    <property type="term" value="F:methyltransferase activity"/>
    <property type="evidence" value="ECO:0007669"/>
    <property type="project" value="UniProtKB-KW"/>
</dbReference>
<evidence type="ECO:0000313" key="5">
    <source>
        <dbReference type="Proteomes" id="UP000253941"/>
    </source>
</evidence>
<dbReference type="PANTHER" id="PTHR47739">
    <property type="entry name" value="TRNA1(VAL) (ADENINE(37)-N6)-METHYLTRANSFERASE"/>
    <property type="match status" value="1"/>
</dbReference>
<name>A0A369TDD8_9PROT</name>
<dbReference type="SUPFAM" id="SSF53335">
    <property type="entry name" value="S-adenosyl-L-methionine-dependent methyltransferases"/>
    <property type="match status" value="1"/>
</dbReference>
<accession>A0A369TDD8</accession>
<evidence type="ECO:0000256" key="2">
    <source>
        <dbReference type="ARBA" id="ARBA00022691"/>
    </source>
</evidence>
<sequence length="230" mass="23861">MRQPVDGYRVAIDPVLLAAAVPVRAGESVLDLGCGVGAAALCLLARQPEARVLGLEIQPDLAALAASNAEANGAASHFSVVAGDLLTPPLKADGAGFDHVMANPPYLSAESARRPDNHSRAIANVEGAARLANWVAAALALCRPRGTITFIHRADRLDRLLAALTGQAGAIVVFPLWPMPGKDAKRVLVQARKDIKTPTRMAAGLTLHVAGGGFTQPAEAVLRGETPLTL</sequence>
<feature type="domain" description="Methyltransferase small" evidence="3">
    <location>
        <begin position="16"/>
        <end position="110"/>
    </location>
</feature>
<reference evidence="4 5" key="1">
    <citation type="submission" date="2018-07" db="EMBL/GenBank/DDBJ databases">
        <title>Venubactetium sediminum gen. nov., sp. nov., isolated from a marine solar saltern.</title>
        <authorList>
            <person name="Wang S."/>
        </authorList>
    </citation>
    <scope>NUCLEOTIDE SEQUENCE [LARGE SCALE GENOMIC DNA]</scope>
    <source>
        <strain evidence="4 5">WD2A32</strain>
    </source>
</reference>
<keyword evidence="4" id="KW-0808">Transferase</keyword>
<dbReference type="EMBL" id="QPMH01000018">
    <property type="protein sequence ID" value="RDD60936.1"/>
    <property type="molecule type" value="Genomic_DNA"/>
</dbReference>
<dbReference type="Pfam" id="PF05175">
    <property type="entry name" value="MTS"/>
    <property type="match status" value="1"/>
</dbReference>
<keyword evidence="1 4" id="KW-0489">Methyltransferase</keyword>
<evidence type="ECO:0000256" key="1">
    <source>
        <dbReference type="ARBA" id="ARBA00022603"/>
    </source>
</evidence>
<keyword evidence="2" id="KW-0949">S-adenosyl-L-methionine</keyword>
<dbReference type="InterPro" id="IPR050210">
    <property type="entry name" value="tRNA_Adenine-N(6)_MTase"/>
</dbReference>
<organism evidence="4 5">
    <name type="scientific">Ferruginivarius sediminum</name>
    <dbReference type="NCBI Taxonomy" id="2661937"/>
    <lineage>
        <taxon>Bacteria</taxon>
        <taxon>Pseudomonadati</taxon>
        <taxon>Pseudomonadota</taxon>
        <taxon>Alphaproteobacteria</taxon>
        <taxon>Rhodospirillales</taxon>
        <taxon>Rhodospirillaceae</taxon>
        <taxon>Ferruginivarius</taxon>
    </lineage>
</organism>
<comment type="caution">
    <text evidence="4">The sequence shown here is derived from an EMBL/GenBank/DDBJ whole genome shotgun (WGS) entry which is preliminary data.</text>
</comment>
<keyword evidence="5" id="KW-1185">Reference proteome</keyword>
<evidence type="ECO:0000259" key="3">
    <source>
        <dbReference type="Pfam" id="PF05175"/>
    </source>
</evidence>
<dbReference type="GO" id="GO:0032259">
    <property type="term" value="P:methylation"/>
    <property type="evidence" value="ECO:0007669"/>
    <property type="project" value="UniProtKB-KW"/>
</dbReference>
<dbReference type="InterPro" id="IPR029063">
    <property type="entry name" value="SAM-dependent_MTases_sf"/>
</dbReference>
<dbReference type="Proteomes" id="UP000253941">
    <property type="component" value="Unassembled WGS sequence"/>
</dbReference>